<evidence type="ECO:0000256" key="1">
    <source>
        <dbReference type="SAM" id="Phobius"/>
    </source>
</evidence>
<feature type="transmembrane region" description="Helical" evidence="1">
    <location>
        <begin position="12"/>
        <end position="32"/>
    </location>
</feature>
<accession>A0A2W1NH60</accession>
<dbReference type="RefSeq" id="WP_111062861.1">
    <property type="nucleotide sequence ID" value="NZ_JBHUCU010000016.1"/>
</dbReference>
<keyword evidence="1" id="KW-0812">Transmembrane</keyword>
<reference evidence="2 3" key="1">
    <citation type="submission" date="2018-06" db="EMBL/GenBank/DDBJ databases">
        <title>The draft genome sequence of Crocinitomix sp. SM1701.</title>
        <authorList>
            <person name="Zhang X."/>
        </authorList>
    </citation>
    <scope>NUCLEOTIDE SEQUENCE [LARGE SCALE GENOMIC DNA]</scope>
    <source>
        <strain evidence="2 3">SM1701</strain>
    </source>
</reference>
<name>A0A2W1NH60_9FLAO</name>
<feature type="transmembrane region" description="Helical" evidence="1">
    <location>
        <begin position="44"/>
        <end position="63"/>
    </location>
</feature>
<proteinExistence type="predicted"/>
<keyword evidence="1" id="KW-0472">Membrane</keyword>
<comment type="caution">
    <text evidence="2">The sequence shown here is derived from an EMBL/GenBank/DDBJ whole genome shotgun (WGS) entry which is preliminary data.</text>
</comment>
<evidence type="ECO:0000313" key="3">
    <source>
        <dbReference type="Proteomes" id="UP000249248"/>
    </source>
</evidence>
<protein>
    <submittedName>
        <fullName evidence="2">Uncharacterized protein</fullName>
    </submittedName>
</protein>
<keyword evidence="3" id="KW-1185">Reference proteome</keyword>
<dbReference type="Proteomes" id="UP000249248">
    <property type="component" value="Unassembled WGS sequence"/>
</dbReference>
<keyword evidence="1" id="KW-1133">Transmembrane helix</keyword>
<dbReference type="EMBL" id="QKSB01000004">
    <property type="protein sequence ID" value="PZE17336.1"/>
    <property type="molecule type" value="Genomic_DNA"/>
</dbReference>
<feature type="transmembrane region" description="Helical" evidence="1">
    <location>
        <begin position="75"/>
        <end position="92"/>
    </location>
</feature>
<sequence>MKRIREENSFIVKIMAIAMTVAAILYLLSVLINKDKASLFTGSILIALFFIAGISLLLLNGFVTRMRFKIMNSKLTQSVLFNLFSFTAFLLLPNSGIIELLIVVVGICWLLLILMPEKTANYIWKKLDL</sequence>
<feature type="transmembrane region" description="Helical" evidence="1">
    <location>
        <begin position="98"/>
        <end position="116"/>
    </location>
</feature>
<dbReference type="AlphaFoldDB" id="A0A2W1NH60"/>
<organism evidence="2 3">
    <name type="scientific">Putridiphycobacter roseus</name>
    <dbReference type="NCBI Taxonomy" id="2219161"/>
    <lineage>
        <taxon>Bacteria</taxon>
        <taxon>Pseudomonadati</taxon>
        <taxon>Bacteroidota</taxon>
        <taxon>Flavobacteriia</taxon>
        <taxon>Flavobacteriales</taxon>
        <taxon>Crocinitomicaceae</taxon>
        <taxon>Putridiphycobacter</taxon>
    </lineage>
</organism>
<evidence type="ECO:0000313" key="2">
    <source>
        <dbReference type="EMBL" id="PZE17336.1"/>
    </source>
</evidence>
<gene>
    <name evidence="2" type="ORF">DNU06_08685</name>
</gene>